<feature type="compositionally biased region" description="Basic and acidic residues" evidence="2">
    <location>
        <begin position="156"/>
        <end position="168"/>
    </location>
</feature>
<evidence type="ECO:0000256" key="1">
    <source>
        <dbReference type="PROSITE-ProRule" id="PRU00371"/>
    </source>
</evidence>
<dbReference type="EMBL" id="GECU01004715">
    <property type="protein sequence ID" value="JAT02992.1"/>
    <property type="molecule type" value="Transcribed_RNA"/>
</dbReference>
<dbReference type="PROSITE" id="PS51031">
    <property type="entry name" value="BESS"/>
    <property type="match status" value="1"/>
</dbReference>
<dbReference type="Pfam" id="PF10545">
    <property type="entry name" value="MADF_DNA_bdg"/>
    <property type="match status" value="1"/>
</dbReference>
<accession>A0A1B6JUW1</accession>
<proteinExistence type="predicted"/>
<feature type="domain" description="MADF" evidence="3">
    <location>
        <begin position="8"/>
        <end position="110"/>
    </location>
</feature>
<dbReference type="InterPro" id="IPR004210">
    <property type="entry name" value="BESS_motif"/>
</dbReference>
<dbReference type="SMART" id="SM00595">
    <property type="entry name" value="MADF"/>
    <property type="match status" value="1"/>
</dbReference>
<dbReference type="GO" id="GO:0005634">
    <property type="term" value="C:nucleus"/>
    <property type="evidence" value="ECO:0007669"/>
    <property type="project" value="UniProtKB-SubCell"/>
</dbReference>
<gene>
    <name evidence="5" type="ORF">g.11981</name>
</gene>
<dbReference type="GO" id="GO:0006357">
    <property type="term" value="P:regulation of transcription by RNA polymerase II"/>
    <property type="evidence" value="ECO:0007669"/>
    <property type="project" value="TreeGrafter"/>
</dbReference>
<evidence type="ECO:0000259" key="4">
    <source>
        <dbReference type="PROSITE" id="PS51031"/>
    </source>
</evidence>
<evidence type="ECO:0000256" key="2">
    <source>
        <dbReference type="SAM" id="MobiDB-lite"/>
    </source>
</evidence>
<evidence type="ECO:0008006" key="6">
    <source>
        <dbReference type="Google" id="ProtNLM"/>
    </source>
</evidence>
<dbReference type="GO" id="GO:0005667">
    <property type="term" value="C:transcription regulator complex"/>
    <property type="evidence" value="ECO:0007669"/>
    <property type="project" value="TreeGrafter"/>
</dbReference>
<dbReference type="PROSITE" id="PS51029">
    <property type="entry name" value="MADF"/>
    <property type="match status" value="1"/>
</dbReference>
<dbReference type="PANTHER" id="PTHR12243">
    <property type="entry name" value="MADF DOMAIN TRANSCRIPTION FACTOR"/>
    <property type="match status" value="1"/>
</dbReference>
<protein>
    <recommendedName>
        <fullName evidence="6">MADF domain-containing protein</fullName>
    </recommendedName>
</protein>
<feature type="compositionally biased region" description="Basic and acidic residues" evidence="2">
    <location>
        <begin position="113"/>
        <end position="134"/>
    </location>
</feature>
<comment type="subcellular location">
    <subcellularLocation>
        <location evidence="1">Nucleus</location>
    </subcellularLocation>
</comment>
<sequence length="243" mass="28567">MFDCDIKHLIGEVKRHPVLWDTTHPDYNHRQPKSLAWEEVTVNLFVDSLNWSNYEKFGKVKDVQKKWENIKDLYTKEMKYEKRVEEGQAQPRKRKYPYLNLLDFLMPPKKNKRSNEPSKEQEQNGEESKIHENHLSSPALRENSCGGEVAQTETLQCHDLDEDKHSQEDTPEQDLSRQEQPSDQLSEDPPDTITLTQEQNGDKMFLLSLLPYFTKLTEEHKLQARISIEKVLQDLIYKNTAAD</sequence>
<dbReference type="GO" id="GO:0003677">
    <property type="term" value="F:DNA binding"/>
    <property type="evidence" value="ECO:0007669"/>
    <property type="project" value="InterPro"/>
</dbReference>
<evidence type="ECO:0000259" key="3">
    <source>
        <dbReference type="PROSITE" id="PS51029"/>
    </source>
</evidence>
<evidence type="ECO:0000313" key="5">
    <source>
        <dbReference type="EMBL" id="JAT02992.1"/>
    </source>
</evidence>
<feature type="region of interest" description="Disordered" evidence="2">
    <location>
        <begin position="106"/>
        <end position="199"/>
    </location>
</feature>
<dbReference type="AlphaFoldDB" id="A0A1B6JUW1"/>
<dbReference type="InterPro" id="IPR006578">
    <property type="entry name" value="MADF-dom"/>
</dbReference>
<organism evidence="5">
    <name type="scientific">Homalodisca liturata</name>
    <dbReference type="NCBI Taxonomy" id="320908"/>
    <lineage>
        <taxon>Eukaryota</taxon>
        <taxon>Metazoa</taxon>
        <taxon>Ecdysozoa</taxon>
        <taxon>Arthropoda</taxon>
        <taxon>Hexapoda</taxon>
        <taxon>Insecta</taxon>
        <taxon>Pterygota</taxon>
        <taxon>Neoptera</taxon>
        <taxon>Paraneoptera</taxon>
        <taxon>Hemiptera</taxon>
        <taxon>Auchenorrhyncha</taxon>
        <taxon>Membracoidea</taxon>
        <taxon>Cicadellidae</taxon>
        <taxon>Cicadellinae</taxon>
        <taxon>Proconiini</taxon>
        <taxon>Homalodisca</taxon>
    </lineage>
</organism>
<keyword evidence="1" id="KW-0539">Nucleus</keyword>
<feature type="domain" description="BESS" evidence="4">
    <location>
        <begin position="199"/>
        <end position="238"/>
    </location>
</feature>
<dbReference type="InterPro" id="IPR039353">
    <property type="entry name" value="TF_Adf1"/>
</dbReference>
<dbReference type="PANTHER" id="PTHR12243:SF64">
    <property type="entry name" value="DORSAL INTERACTING PROTEIN 3-RELATED"/>
    <property type="match status" value="1"/>
</dbReference>
<name>A0A1B6JUW1_9HEMI</name>
<reference evidence="5" key="1">
    <citation type="submission" date="2015-11" db="EMBL/GenBank/DDBJ databases">
        <title>De novo transcriptome assembly of four potential Pierce s Disease insect vectors from Arizona vineyards.</title>
        <authorList>
            <person name="Tassone E.E."/>
        </authorList>
    </citation>
    <scope>NUCLEOTIDE SEQUENCE</scope>
</reference>